<organism evidence="2 3">
    <name type="scientific">Vespula pensylvanica</name>
    <name type="common">Western yellow jacket</name>
    <name type="synonym">Wasp</name>
    <dbReference type="NCBI Taxonomy" id="30213"/>
    <lineage>
        <taxon>Eukaryota</taxon>
        <taxon>Metazoa</taxon>
        <taxon>Ecdysozoa</taxon>
        <taxon>Arthropoda</taxon>
        <taxon>Hexapoda</taxon>
        <taxon>Insecta</taxon>
        <taxon>Pterygota</taxon>
        <taxon>Neoptera</taxon>
        <taxon>Endopterygota</taxon>
        <taxon>Hymenoptera</taxon>
        <taxon>Apocrita</taxon>
        <taxon>Aculeata</taxon>
        <taxon>Vespoidea</taxon>
        <taxon>Vespidae</taxon>
        <taxon>Vespinae</taxon>
        <taxon>Vespula</taxon>
    </lineage>
</organism>
<evidence type="ECO:0000313" key="3">
    <source>
        <dbReference type="Proteomes" id="UP000600918"/>
    </source>
</evidence>
<feature type="compositionally biased region" description="Acidic residues" evidence="1">
    <location>
        <begin position="22"/>
        <end position="50"/>
    </location>
</feature>
<dbReference type="EMBL" id="JACSDY010000012">
    <property type="protein sequence ID" value="KAF7413160.1"/>
    <property type="molecule type" value="Genomic_DNA"/>
</dbReference>
<reference evidence="2" key="1">
    <citation type="journal article" date="2020" name="G3 (Bethesda)">
        <title>High-Quality Assemblies for Three Invasive Social Wasps from the &lt;i&gt;Vespula&lt;/i&gt; Genus.</title>
        <authorList>
            <person name="Harrop T.W.R."/>
            <person name="Guhlin J."/>
            <person name="McLaughlin G.M."/>
            <person name="Permina E."/>
            <person name="Stockwell P."/>
            <person name="Gilligan J."/>
            <person name="Le Lec M.F."/>
            <person name="Gruber M.A.M."/>
            <person name="Quinn O."/>
            <person name="Lovegrove M."/>
            <person name="Duncan E.J."/>
            <person name="Remnant E.J."/>
            <person name="Van Eeckhoven J."/>
            <person name="Graham B."/>
            <person name="Knapp R.A."/>
            <person name="Langford K.W."/>
            <person name="Kronenberg Z."/>
            <person name="Press M.O."/>
            <person name="Eacker S.M."/>
            <person name="Wilson-Rankin E.E."/>
            <person name="Purcell J."/>
            <person name="Lester P.J."/>
            <person name="Dearden P.K."/>
        </authorList>
    </citation>
    <scope>NUCLEOTIDE SEQUENCE</scope>
    <source>
        <strain evidence="2">Volc-1</strain>
    </source>
</reference>
<evidence type="ECO:0000256" key="1">
    <source>
        <dbReference type="SAM" id="MobiDB-lite"/>
    </source>
</evidence>
<proteinExistence type="predicted"/>
<protein>
    <submittedName>
        <fullName evidence="2">Uncharacterized protein</fullName>
    </submittedName>
</protein>
<dbReference type="Proteomes" id="UP000600918">
    <property type="component" value="Unassembled WGS sequence"/>
</dbReference>
<name>A0A834NK64_VESPE</name>
<feature type="region of interest" description="Disordered" evidence="1">
    <location>
        <begin position="20"/>
        <end position="66"/>
    </location>
</feature>
<dbReference type="AlphaFoldDB" id="A0A834NK64"/>
<sequence>MRRGPRFALADVGVCAAFARCDDDDDDEEEEEDEDDDDDDDDDDENEDEDKNVVEEIQEEKQRDEG</sequence>
<comment type="caution">
    <text evidence="2">The sequence shown here is derived from an EMBL/GenBank/DDBJ whole genome shotgun (WGS) entry which is preliminary data.</text>
</comment>
<keyword evidence="3" id="KW-1185">Reference proteome</keyword>
<accession>A0A834NK64</accession>
<feature type="compositionally biased region" description="Basic and acidic residues" evidence="1">
    <location>
        <begin position="51"/>
        <end position="66"/>
    </location>
</feature>
<gene>
    <name evidence="2" type="ORF">H0235_013011</name>
</gene>
<evidence type="ECO:0000313" key="2">
    <source>
        <dbReference type="EMBL" id="KAF7413160.1"/>
    </source>
</evidence>